<gene>
    <name evidence="1" type="ORF">XYCOK13_21880</name>
</gene>
<dbReference type="GO" id="GO:0005506">
    <property type="term" value="F:iron ion binding"/>
    <property type="evidence" value="ECO:0007669"/>
    <property type="project" value="UniProtKB-ARBA"/>
</dbReference>
<comment type="caution">
    <text evidence="1">The sequence shown here is derived from an EMBL/GenBank/DDBJ whole genome shotgun (WGS) entry which is preliminary data.</text>
</comment>
<dbReference type="GO" id="GO:0016706">
    <property type="term" value="F:2-oxoglutarate-dependent dioxygenase activity"/>
    <property type="evidence" value="ECO:0007669"/>
    <property type="project" value="UniProtKB-ARBA"/>
</dbReference>
<keyword evidence="2" id="KW-1185">Reference proteome</keyword>
<dbReference type="Gene3D" id="2.60.120.620">
    <property type="entry name" value="q2cbj1_9rhob like domain"/>
    <property type="match status" value="1"/>
</dbReference>
<dbReference type="AlphaFoldDB" id="A0A8J4M264"/>
<dbReference type="SUPFAM" id="SSF51197">
    <property type="entry name" value="Clavaminate synthase-like"/>
    <property type="match status" value="1"/>
</dbReference>
<dbReference type="RefSeq" id="WP_213412168.1">
    <property type="nucleotide sequence ID" value="NZ_BOVK01000027.1"/>
</dbReference>
<organism evidence="1 2">
    <name type="scientific">Xylanibacillus composti</name>
    <dbReference type="NCBI Taxonomy" id="1572762"/>
    <lineage>
        <taxon>Bacteria</taxon>
        <taxon>Bacillati</taxon>
        <taxon>Bacillota</taxon>
        <taxon>Bacilli</taxon>
        <taxon>Bacillales</taxon>
        <taxon>Paenibacillaceae</taxon>
        <taxon>Xylanibacillus</taxon>
    </lineage>
</organism>
<dbReference type="Proteomes" id="UP000677918">
    <property type="component" value="Unassembled WGS sequence"/>
</dbReference>
<accession>A0A8J4M264</accession>
<dbReference type="Pfam" id="PF05721">
    <property type="entry name" value="PhyH"/>
    <property type="match status" value="1"/>
</dbReference>
<evidence type="ECO:0000313" key="1">
    <source>
        <dbReference type="EMBL" id="GIQ69364.1"/>
    </source>
</evidence>
<dbReference type="InterPro" id="IPR008775">
    <property type="entry name" value="Phytyl_CoA_dOase-like"/>
</dbReference>
<proteinExistence type="predicted"/>
<dbReference type="PANTHER" id="PTHR20883">
    <property type="entry name" value="PHYTANOYL-COA DIOXYGENASE DOMAIN CONTAINING 1"/>
    <property type="match status" value="1"/>
</dbReference>
<name>A0A8J4M264_9BACL</name>
<dbReference type="PANTHER" id="PTHR20883:SF48">
    <property type="entry name" value="ECTOINE DIOXYGENASE"/>
    <property type="match status" value="1"/>
</dbReference>
<sequence length="279" mass="32000">MPDTPIAFQDRQQFDEQGYLIVKGVYSKRELDELHQEYVKIWTELMALGKIRQNRERPLESLFPNRLRDFHRDNPVITAFMLKQEAIAILESLLGEEPLAIQSNYYFKPPGTKGLGFHQDNAHIGIEPDTSYAMWVSIDATDGENGSLFFVPGTHKLGLAPSEVVPGSSNAYSSEILRKPDGYQRIQVETEPGDVVLFNGNMYHGSSKNVSSYRYRRSFVTHFARASVERIALNYSHLVSKHGQRVRRRLNSRPKIIDESSIFQYRDAAFYDQIIHGIF</sequence>
<reference evidence="1" key="1">
    <citation type="submission" date="2021-04" db="EMBL/GenBank/DDBJ databases">
        <title>Draft genome sequence of Xylanibacillus composti strain K13.</title>
        <authorList>
            <person name="Uke A."/>
            <person name="Chhe C."/>
            <person name="Baramee S."/>
            <person name="Kosugi A."/>
        </authorList>
    </citation>
    <scope>NUCLEOTIDE SEQUENCE</scope>
    <source>
        <strain evidence="1">K13</strain>
    </source>
</reference>
<dbReference type="EMBL" id="BOVK01000027">
    <property type="protein sequence ID" value="GIQ69364.1"/>
    <property type="molecule type" value="Genomic_DNA"/>
</dbReference>
<protein>
    <submittedName>
        <fullName evidence="1">Protein involved in biosynthesis of mitomycin antibiotics/polyketide fumonisin</fullName>
    </submittedName>
</protein>
<evidence type="ECO:0000313" key="2">
    <source>
        <dbReference type="Proteomes" id="UP000677918"/>
    </source>
</evidence>